<dbReference type="Proteomes" id="UP000183315">
    <property type="component" value="Unassembled WGS sequence"/>
</dbReference>
<keyword evidence="3" id="KW-1185">Reference proteome</keyword>
<accession>A0A1H6WMG0</accession>
<evidence type="ECO:0000313" key="3">
    <source>
        <dbReference type="Proteomes" id="UP000183315"/>
    </source>
</evidence>
<name>A0A1H6WMG0_9MICO</name>
<protein>
    <submittedName>
        <fullName evidence="2">Uncharacterized protein</fullName>
    </submittedName>
</protein>
<evidence type="ECO:0000313" key="2">
    <source>
        <dbReference type="EMBL" id="SEJ18043.1"/>
    </source>
</evidence>
<dbReference type="STRING" id="1043493.SAMN05421637_1064"/>
<evidence type="ECO:0000256" key="1">
    <source>
        <dbReference type="SAM" id="MobiDB-lite"/>
    </source>
</evidence>
<sequence>MVSIADAAGGRSAGGRRLAEADLPGVYSSRPGADPLKAQQFWAGAPAAPTEEPSIAARPAAAQPRAAITPDVPAPVDPAELLRRLAELAVAEASTEVRVEPDPASRAPLPRRSDARGGGALSGGVPPAPPRRDPAEPGATRRSLRASRPEQEPAPEEQSDAAVRASRVEMLADLMPKLHGLSDDRRPEMRALYALCFSMMASEGLAHADREVWRALLGLSKYDEDPQVRRIADAALTDLERHGTVPRSG</sequence>
<dbReference type="EMBL" id="FNZI01000002">
    <property type="protein sequence ID" value="SEJ18043.1"/>
    <property type="molecule type" value="Genomic_DNA"/>
</dbReference>
<gene>
    <name evidence="2" type="ORF">SAMN05421637_1064</name>
</gene>
<feature type="region of interest" description="Disordered" evidence="1">
    <location>
        <begin position="24"/>
        <end position="74"/>
    </location>
</feature>
<feature type="region of interest" description="Disordered" evidence="1">
    <location>
        <begin position="93"/>
        <end position="163"/>
    </location>
</feature>
<dbReference type="AlphaFoldDB" id="A0A1H6WMG0"/>
<organism evidence="2 3">
    <name type="scientific">Demequina mangrovi</name>
    <dbReference type="NCBI Taxonomy" id="1043493"/>
    <lineage>
        <taxon>Bacteria</taxon>
        <taxon>Bacillati</taxon>
        <taxon>Actinomycetota</taxon>
        <taxon>Actinomycetes</taxon>
        <taxon>Micrococcales</taxon>
        <taxon>Demequinaceae</taxon>
        <taxon>Demequina</taxon>
    </lineage>
</organism>
<dbReference type="SUPFAM" id="SSF48371">
    <property type="entry name" value="ARM repeat"/>
    <property type="match status" value="1"/>
</dbReference>
<proteinExistence type="predicted"/>
<feature type="compositionally biased region" description="Low complexity" evidence="1">
    <location>
        <begin position="56"/>
        <end position="67"/>
    </location>
</feature>
<reference evidence="3" key="1">
    <citation type="submission" date="2016-10" db="EMBL/GenBank/DDBJ databases">
        <authorList>
            <person name="Varghese N."/>
        </authorList>
    </citation>
    <scope>NUCLEOTIDE SEQUENCE [LARGE SCALE GENOMIC DNA]</scope>
    <source>
        <strain evidence="3">DSM 24868</strain>
    </source>
</reference>
<dbReference type="InterPro" id="IPR016024">
    <property type="entry name" value="ARM-type_fold"/>
</dbReference>